<keyword evidence="2" id="KW-0813">Transport</keyword>
<accession>A4B9G3</accession>
<comment type="caution">
    <text evidence="9">The sequence shown here is derived from an EMBL/GenBank/DDBJ whole genome shotgun (WGS) entry which is preliminary data.</text>
</comment>
<feature type="transmembrane region" description="Helical" evidence="7">
    <location>
        <begin position="218"/>
        <end position="236"/>
    </location>
</feature>
<feature type="transmembrane region" description="Helical" evidence="7">
    <location>
        <begin position="347"/>
        <end position="368"/>
    </location>
</feature>
<feature type="transmembrane region" description="Helical" evidence="7">
    <location>
        <begin position="80"/>
        <end position="99"/>
    </location>
</feature>
<evidence type="ECO:0000313" key="9">
    <source>
        <dbReference type="EMBL" id="EAR11264.1"/>
    </source>
</evidence>
<dbReference type="GO" id="GO:0005886">
    <property type="term" value="C:plasma membrane"/>
    <property type="evidence" value="ECO:0007669"/>
    <property type="project" value="UniProtKB-SubCell"/>
</dbReference>
<feature type="transmembrane region" description="Helical" evidence="7">
    <location>
        <begin position="138"/>
        <end position="161"/>
    </location>
</feature>
<dbReference type="Pfam" id="PF07690">
    <property type="entry name" value="MFS_1"/>
    <property type="match status" value="1"/>
</dbReference>
<organism evidence="9 10">
    <name type="scientific">Reinekea blandensis MED297</name>
    <dbReference type="NCBI Taxonomy" id="314283"/>
    <lineage>
        <taxon>Bacteria</taxon>
        <taxon>Pseudomonadati</taxon>
        <taxon>Pseudomonadota</taxon>
        <taxon>Gammaproteobacteria</taxon>
        <taxon>Oceanospirillales</taxon>
        <taxon>Saccharospirillaceae</taxon>
        <taxon>Reinekea</taxon>
    </lineage>
</organism>
<dbReference type="RefSeq" id="WP_008044800.1">
    <property type="nucleotide sequence ID" value="NZ_CH724151.1"/>
</dbReference>
<dbReference type="SUPFAM" id="SSF103473">
    <property type="entry name" value="MFS general substrate transporter"/>
    <property type="match status" value="1"/>
</dbReference>
<dbReference type="PROSITE" id="PS50850">
    <property type="entry name" value="MFS"/>
    <property type="match status" value="1"/>
</dbReference>
<evidence type="ECO:0000256" key="7">
    <source>
        <dbReference type="SAM" id="Phobius"/>
    </source>
</evidence>
<feature type="transmembrane region" description="Helical" evidence="7">
    <location>
        <begin position="284"/>
        <end position="302"/>
    </location>
</feature>
<proteinExistence type="predicted"/>
<dbReference type="Proteomes" id="UP000005953">
    <property type="component" value="Unassembled WGS sequence"/>
</dbReference>
<evidence type="ECO:0000256" key="6">
    <source>
        <dbReference type="ARBA" id="ARBA00023136"/>
    </source>
</evidence>
<feature type="transmembrane region" description="Helical" evidence="7">
    <location>
        <begin position="308"/>
        <end position="326"/>
    </location>
</feature>
<keyword evidence="4 7" id="KW-0812">Transmembrane</keyword>
<protein>
    <submittedName>
        <fullName evidence="9">Possible MDR-type permease</fullName>
    </submittedName>
</protein>
<evidence type="ECO:0000313" key="10">
    <source>
        <dbReference type="Proteomes" id="UP000005953"/>
    </source>
</evidence>
<reference evidence="9 10" key="1">
    <citation type="submission" date="2006-02" db="EMBL/GenBank/DDBJ databases">
        <authorList>
            <person name="Pinhassi J."/>
            <person name="Pedros-Alio C."/>
            <person name="Ferriera S."/>
            <person name="Johnson J."/>
            <person name="Kravitz S."/>
            <person name="Halpern A."/>
            <person name="Remington K."/>
            <person name="Beeson K."/>
            <person name="Tran B."/>
            <person name="Rogers Y.-H."/>
            <person name="Friedman R."/>
            <person name="Venter J.C."/>
        </authorList>
    </citation>
    <scope>NUCLEOTIDE SEQUENCE [LARGE SCALE GENOMIC DNA]</scope>
    <source>
        <strain evidence="9 10">MED297</strain>
    </source>
</reference>
<keyword evidence="6 7" id="KW-0472">Membrane</keyword>
<dbReference type="InterPro" id="IPR011701">
    <property type="entry name" value="MFS"/>
</dbReference>
<dbReference type="OrthoDB" id="9814303at2"/>
<feature type="transmembrane region" description="Helical" evidence="7">
    <location>
        <begin position="167"/>
        <end position="187"/>
    </location>
</feature>
<sequence>MKAIWQQYQGLNRDLYILALARAIASAGAFVLPMLTLILTQKIGLSVAQSGLLVSAASASFVPGSLIGGRLADRYGRKKVMVFAESMAGLSWIVCGFYPESTLVIPFVFVANFCWGMIEPSSTALVTDLTRPEQRKAAFSLAYLGHNLGFAVGPLIAGFLFLNHAHWMFWGDGATALIGAMLVLWLVQDDSKQDYKPQTEAEADVVGSVWPILWARRYLLWFTAANFLLVFTYAQMSFSLPLQLEQTFGEQGARNFGLVMTVNAITVLVFTPIMIALTRRLHSIFNVAVTGVFYVVGFGMIFWLDALWLFFVSTLIWTLGETLHHINANAYIASHSPRSHRARINSILPLIYGTGYGIAPMVMGQFIGWQGIRAVWLLVILLAAVGTLCMVLLGFRDIRRTAQTATEADSAKLVI</sequence>
<feature type="domain" description="Major facilitator superfamily (MFS) profile" evidence="8">
    <location>
        <begin position="14"/>
        <end position="398"/>
    </location>
</feature>
<evidence type="ECO:0000256" key="4">
    <source>
        <dbReference type="ARBA" id="ARBA00022692"/>
    </source>
</evidence>
<dbReference type="GO" id="GO:0022857">
    <property type="term" value="F:transmembrane transporter activity"/>
    <property type="evidence" value="ECO:0007669"/>
    <property type="project" value="InterPro"/>
</dbReference>
<dbReference type="InterPro" id="IPR050171">
    <property type="entry name" value="MFS_Transporters"/>
</dbReference>
<dbReference type="InterPro" id="IPR020846">
    <property type="entry name" value="MFS_dom"/>
</dbReference>
<dbReference type="Gene3D" id="1.20.1250.20">
    <property type="entry name" value="MFS general substrate transporter like domains"/>
    <property type="match status" value="1"/>
</dbReference>
<dbReference type="PANTHER" id="PTHR23517:SF2">
    <property type="entry name" value="MULTIDRUG RESISTANCE PROTEIN MDTH"/>
    <property type="match status" value="1"/>
</dbReference>
<dbReference type="InterPro" id="IPR036259">
    <property type="entry name" value="MFS_trans_sf"/>
</dbReference>
<evidence type="ECO:0000256" key="3">
    <source>
        <dbReference type="ARBA" id="ARBA00022475"/>
    </source>
</evidence>
<evidence type="ECO:0000256" key="2">
    <source>
        <dbReference type="ARBA" id="ARBA00022448"/>
    </source>
</evidence>
<keyword evidence="10" id="KW-1185">Reference proteome</keyword>
<dbReference type="STRING" id="314283.MED297_20292"/>
<name>A4B9G3_9GAMM</name>
<feature type="transmembrane region" description="Helical" evidence="7">
    <location>
        <begin position="374"/>
        <end position="395"/>
    </location>
</feature>
<evidence type="ECO:0000256" key="1">
    <source>
        <dbReference type="ARBA" id="ARBA00004651"/>
    </source>
</evidence>
<keyword evidence="5 7" id="KW-1133">Transmembrane helix</keyword>
<gene>
    <name evidence="9" type="ORF">MED297_20292</name>
</gene>
<dbReference type="HOGENOM" id="CLU_001265_60_4_6"/>
<dbReference type="InterPro" id="IPR005829">
    <property type="entry name" value="Sugar_transporter_CS"/>
</dbReference>
<dbReference type="PROSITE" id="PS00216">
    <property type="entry name" value="SUGAR_TRANSPORT_1"/>
    <property type="match status" value="1"/>
</dbReference>
<evidence type="ECO:0000259" key="8">
    <source>
        <dbReference type="PROSITE" id="PS50850"/>
    </source>
</evidence>
<feature type="transmembrane region" description="Helical" evidence="7">
    <location>
        <begin position="15"/>
        <end position="39"/>
    </location>
</feature>
<feature type="transmembrane region" description="Helical" evidence="7">
    <location>
        <begin position="256"/>
        <end position="277"/>
    </location>
</feature>
<evidence type="ECO:0000256" key="5">
    <source>
        <dbReference type="ARBA" id="ARBA00022989"/>
    </source>
</evidence>
<keyword evidence="3" id="KW-1003">Cell membrane</keyword>
<dbReference type="AlphaFoldDB" id="A4B9G3"/>
<dbReference type="PANTHER" id="PTHR23517">
    <property type="entry name" value="RESISTANCE PROTEIN MDTM, PUTATIVE-RELATED-RELATED"/>
    <property type="match status" value="1"/>
</dbReference>
<feature type="transmembrane region" description="Helical" evidence="7">
    <location>
        <begin position="45"/>
        <end position="68"/>
    </location>
</feature>
<dbReference type="EMBL" id="AAOE01000001">
    <property type="protein sequence ID" value="EAR11264.1"/>
    <property type="molecule type" value="Genomic_DNA"/>
</dbReference>
<comment type="subcellular location">
    <subcellularLocation>
        <location evidence="1">Cell membrane</location>
        <topology evidence="1">Multi-pass membrane protein</topology>
    </subcellularLocation>
</comment>